<proteinExistence type="inferred from homology"/>
<keyword evidence="7 10" id="KW-0472">Membrane</keyword>
<dbReference type="PANTHER" id="PTHR19139:SF199">
    <property type="entry name" value="MIP17260P"/>
    <property type="match status" value="1"/>
</dbReference>
<comment type="subcellular location">
    <subcellularLocation>
        <location evidence="1">Membrane</location>
        <topology evidence="1">Multi-pass membrane protein</topology>
    </subcellularLocation>
</comment>
<evidence type="ECO:0000256" key="9">
    <source>
        <dbReference type="RuleBase" id="RU000477"/>
    </source>
</evidence>
<keyword evidence="5" id="KW-0677">Repeat</keyword>
<evidence type="ECO:0000256" key="10">
    <source>
        <dbReference type="SAM" id="Phobius"/>
    </source>
</evidence>
<evidence type="ECO:0000313" key="11">
    <source>
        <dbReference type="EMBL" id="POS78402.1"/>
    </source>
</evidence>
<organism evidence="11 12">
    <name type="scientific">Diaporthe helianthi</name>
    <dbReference type="NCBI Taxonomy" id="158607"/>
    <lineage>
        <taxon>Eukaryota</taxon>
        <taxon>Fungi</taxon>
        <taxon>Dikarya</taxon>
        <taxon>Ascomycota</taxon>
        <taxon>Pezizomycotina</taxon>
        <taxon>Sordariomycetes</taxon>
        <taxon>Sordariomycetidae</taxon>
        <taxon>Diaporthales</taxon>
        <taxon>Diaporthaceae</taxon>
        <taxon>Diaporthe</taxon>
    </lineage>
</organism>
<evidence type="ECO:0000256" key="3">
    <source>
        <dbReference type="ARBA" id="ARBA00022448"/>
    </source>
</evidence>
<comment type="similarity">
    <text evidence="2 9">Belongs to the MIP/aquaporin (TC 1.A.8) family.</text>
</comment>
<feature type="transmembrane region" description="Helical" evidence="10">
    <location>
        <begin position="208"/>
        <end position="227"/>
    </location>
</feature>
<feature type="transmembrane region" description="Helical" evidence="10">
    <location>
        <begin position="117"/>
        <end position="142"/>
    </location>
</feature>
<dbReference type="PANTHER" id="PTHR19139">
    <property type="entry name" value="AQUAPORIN TRANSPORTER"/>
    <property type="match status" value="1"/>
</dbReference>
<dbReference type="SUPFAM" id="SSF81338">
    <property type="entry name" value="Aquaporin-like"/>
    <property type="match status" value="1"/>
</dbReference>
<protein>
    <recommendedName>
        <fullName evidence="13">Aquaporin</fullName>
    </recommendedName>
</protein>
<evidence type="ECO:0000256" key="6">
    <source>
        <dbReference type="ARBA" id="ARBA00022989"/>
    </source>
</evidence>
<dbReference type="FunCoup" id="A0A2P5I798">
    <property type="interactions" value="278"/>
</dbReference>
<evidence type="ECO:0000256" key="7">
    <source>
        <dbReference type="ARBA" id="ARBA00023136"/>
    </source>
</evidence>
<evidence type="ECO:0000313" key="12">
    <source>
        <dbReference type="Proteomes" id="UP000094444"/>
    </source>
</evidence>
<dbReference type="InterPro" id="IPR000425">
    <property type="entry name" value="MIP"/>
</dbReference>
<dbReference type="PRINTS" id="PR00783">
    <property type="entry name" value="MINTRINSICP"/>
</dbReference>
<dbReference type="InterPro" id="IPR034294">
    <property type="entry name" value="Aquaporin_transptr"/>
</dbReference>
<evidence type="ECO:0000256" key="4">
    <source>
        <dbReference type="ARBA" id="ARBA00022692"/>
    </source>
</evidence>
<dbReference type="InterPro" id="IPR023271">
    <property type="entry name" value="Aquaporin-like"/>
</dbReference>
<feature type="transmembrane region" description="Helical" evidence="10">
    <location>
        <begin position="234"/>
        <end position="254"/>
    </location>
</feature>
<evidence type="ECO:0000256" key="2">
    <source>
        <dbReference type="ARBA" id="ARBA00006175"/>
    </source>
</evidence>
<dbReference type="GO" id="GO:0005886">
    <property type="term" value="C:plasma membrane"/>
    <property type="evidence" value="ECO:0007669"/>
    <property type="project" value="TreeGrafter"/>
</dbReference>
<feature type="transmembrane region" description="Helical" evidence="10">
    <location>
        <begin position="163"/>
        <end position="188"/>
    </location>
</feature>
<keyword evidence="6 10" id="KW-1133">Transmembrane helix</keyword>
<reference evidence="11" key="1">
    <citation type="submission" date="2017-09" db="EMBL/GenBank/DDBJ databases">
        <title>Polyketide synthases of a Diaporthe helianthi virulent isolate.</title>
        <authorList>
            <person name="Baroncelli R."/>
        </authorList>
    </citation>
    <scope>NUCLEOTIDE SEQUENCE [LARGE SCALE GENOMIC DNA]</scope>
    <source>
        <strain evidence="11">7/96</strain>
    </source>
</reference>
<evidence type="ECO:0000256" key="5">
    <source>
        <dbReference type="ARBA" id="ARBA00022737"/>
    </source>
</evidence>
<name>A0A2P5I798_DIAHE</name>
<keyword evidence="4 9" id="KW-0812">Transmembrane</keyword>
<accession>A0A2P5I798</accession>
<dbReference type="FunFam" id="1.20.1080.10:FF:000014">
    <property type="entry name" value="Aquaporin 1"/>
    <property type="match status" value="1"/>
</dbReference>
<comment type="caution">
    <text evidence="11">The sequence shown here is derived from an EMBL/GenBank/DDBJ whole genome shotgun (WGS) entry which is preliminary data.</text>
</comment>
<dbReference type="AlphaFoldDB" id="A0A2P5I798"/>
<keyword evidence="3 9" id="KW-0813">Transport</keyword>
<evidence type="ECO:0000256" key="1">
    <source>
        <dbReference type="ARBA" id="ARBA00004141"/>
    </source>
</evidence>
<feature type="transmembrane region" description="Helical" evidence="10">
    <location>
        <begin position="278"/>
        <end position="299"/>
    </location>
</feature>
<dbReference type="STRING" id="158607.A0A2P5I798"/>
<dbReference type="EMBL" id="MAVT02000188">
    <property type="protein sequence ID" value="POS78402.1"/>
    <property type="molecule type" value="Genomic_DNA"/>
</dbReference>
<gene>
    <name evidence="11" type="ORF">DHEL01_v203194</name>
</gene>
<dbReference type="Pfam" id="PF00230">
    <property type="entry name" value="MIP"/>
    <property type="match status" value="1"/>
</dbReference>
<dbReference type="Gene3D" id="1.20.1080.10">
    <property type="entry name" value="Glycerol uptake facilitator protein"/>
    <property type="match status" value="1"/>
</dbReference>
<dbReference type="Proteomes" id="UP000094444">
    <property type="component" value="Unassembled WGS sequence"/>
</dbReference>
<keyword evidence="12" id="KW-1185">Reference proteome</keyword>
<evidence type="ECO:0008006" key="13">
    <source>
        <dbReference type="Google" id="ProtNLM"/>
    </source>
</evidence>
<feature type="transmembrane region" description="Helical" evidence="10">
    <location>
        <begin position="76"/>
        <end position="97"/>
    </location>
</feature>
<evidence type="ECO:0000256" key="8">
    <source>
        <dbReference type="ARBA" id="ARBA00034651"/>
    </source>
</evidence>
<dbReference type="InParanoid" id="A0A2P5I798"/>
<comment type="catalytic activity">
    <reaction evidence="8">
        <text>H2O(in) = H2O(out)</text>
        <dbReference type="Rhea" id="RHEA:29667"/>
        <dbReference type="ChEBI" id="CHEBI:15377"/>
    </reaction>
</comment>
<sequence>MYNWAPSAAQGRYYGNMNSNKMAMPTAYHPSRFAGDMDDTPLIIREEAGLEPHEVEPNRPTLHYFSRMKDTLRGHIIAMISEFIGTFMFLFFSYAAAQIGNQKEDSLPLFNAPEGLSLLQISYIAAVFGLSLGVNVWIFYRVSGGMFNPAVAIGLWIAGAFDWIRLLCVIPVQFLAAIMAAGVVSALLPGKLQAENALSADTLPAQGFFLEVILTAELVMTILMLAVEKSRTSFVAPLAIGLALFVAHLIGINYTGTSVNPARTLGPAVVNNNYVDDIWIFFIAPVLGAVVAAGLYKLLKAMGYETANPGQDDDGLGFYRIVYERQRPARPRRPSSDDLFNTYLQDMTSPRTRLKF</sequence>
<dbReference type="OrthoDB" id="3222at2759"/>
<dbReference type="GO" id="GO:0015250">
    <property type="term" value="F:water channel activity"/>
    <property type="evidence" value="ECO:0007669"/>
    <property type="project" value="TreeGrafter"/>
</dbReference>